<keyword evidence="2" id="KW-1185">Reference proteome</keyword>
<sequence>MEAKTVSVSIVPLTLAGFDALPKEARRCVYWEVDPEALGPDGLTDTEFEKEAWLSMVMLEWGSCAQVAVSRSSGVERVVGSAFYAPPLSVPRSRLFPTSPVSADAVLLSTAEIEPGVDGIVLEDLILAVCDDLIRRGVRAVEAFGLVDDGDELAKCAVCQCDSTPLIDAQQLETVGFTVVAPHHRYPRLRYELTEGLGWKAGVERALEQLLAASVAEAALVGPQREPAPVCRA</sequence>
<evidence type="ECO:0000313" key="2">
    <source>
        <dbReference type="Proteomes" id="UP001500635"/>
    </source>
</evidence>
<accession>A0ABP8J2Q0</accession>
<evidence type="ECO:0008006" key="3">
    <source>
        <dbReference type="Google" id="ProtNLM"/>
    </source>
</evidence>
<reference evidence="2" key="1">
    <citation type="journal article" date="2019" name="Int. J. Syst. Evol. Microbiol.">
        <title>The Global Catalogue of Microorganisms (GCM) 10K type strain sequencing project: providing services to taxonomists for standard genome sequencing and annotation.</title>
        <authorList>
            <consortium name="The Broad Institute Genomics Platform"/>
            <consortium name="The Broad Institute Genome Sequencing Center for Infectious Disease"/>
            <person name="Wu L."/>
            <person name="Ma J."/>
        </authorList>
    </citation>
    <scope>NUCLEOTIDE SEQUENCE [LARGE SCALE GENOMIC DNA]</scope>
    <source>
        <strain evidence="2">JCM 17688</strain>
    </source>
</reference>
<organism evidence="1 2">
    <name type="scientific">Tsukamurella soli</name>
    <dbReference type="NCBI Taxonomy" id="644556"/>
    <lineage>
        <taxon>Bacteria</taxon>
        <taxon>Bacillati</taxon>
        <taxon>Actinomycetota</taxon>
        <taxon>Actinomycetes</taxon>
        <taxon>Mycobacteriales</taxon>
        <taxon>Tsukamurellaceae</taxon>
        <taxon>Tsukamurella</taxon>
    </lineage>
</organism>
<gene>
    <name evidence="1" type="ORF">GCM10023147_03920</name>
</gene>
<dbReference type="Proteomes" id="UP001500635">
    <property type="component" value="Unassembled WGS sequence"/>
</dbReference>
<name>A0ABP8J2Q0_9ACTN</name>
<evidence type="ECO:0000313" key="1">
    <source>
        <dbReference type="EMBL" id="GAA4383996.1"/>
    </source>
</evidence>
<proteinExistence type="predicted"/>
<protein>
    <recommendedName>
        <fullName evidence="3">Acetyltransferase</fullName>
    </recommendedName>
</protein>
<dbReference type="EMBL" id="BAABFR010000003">
    <property type="protein sequence ID" value="GAA4383996.1"/>
    <property type="molecule type" value="Genomic_DNA"/>
</dbReference>
<comment type="caution">
    <text evidence="1">The sequence shown here is derived from an EMBL/GenBank/DDBJ whole genome shotgun (WGS) entry which is preliminary data.</text>
</comment>